<proteinExistence type="predicted"/>
<protein>
    <submittedName>
        <fullName evidence="1">Uncharacterized protein</fullName>
    </submittedName>
</protein>
<evidence type="ECO:0000313" key="2">
    <source>
        <dbReference type="Proteomes" id="UP001379533"/>
    </source>
</evidence>
<evidence type="ECO:0000313" key="1">
    <source>
        <dbReference type="EMBL" id="WXA94873.1"/>
    </source>
</evidence>
<organism evidence="1 2">
    <name type="scientific">Pendulispora brunnea</name>
    <dbReference type="NCBI Taxonomy" id="2905690"/>
    <lineage>
        <taxon>Bacteria</taxon>
        <taxon>Pseudomonadati</taxon>
        <taxon>Myxococcota</taxon>
        <taxon>Myxococcia</taxon>
        <taxon>Myxococcales</taxon>
        <taxon>Sorangiineae</taxon>
        <taxon>Pendulisporaceae</taxon>
        <taxon>Pendulispora</taxon>
    </lineage>
</organism>
<accession>A0ABZ2K857</accession>
<dbReference type="RefSeq" id="WP_394845483.1">
    <property type="nucleotide sequence ID" value="NZ_CP089982.1"/>
</dbReference>
<reference evidence="1 2" key="1">
    <citation type="submission" date="2021-12" db="EMBL/GenBank/DDBJ databases">
        <title>Discovery of the Pendulisporaceae a myxobacterial family with distinct sporulation behavior and unique specialized metabolism.</title>
        <authorList>
            <person name="Garcia R."/>
            <person name="Popoff A."/>
            <person name="Bader C.D."/>
            <person name="Loehr J."/>
            <person name="Walesch S."/>
            <person name="Walt C."/>
            <person name="Boldt J."/>
            <person name="Bunk B."/>
            <person name="Haeckl F.J.F.P.J."/>
            <person name="Gunesch A.P."/>
            <person name="Birkelbach J."/>
            <person name="Nuebel U."/>
            <person name="Pietschmann T."/>
            <person name="Bach T."/>
            <person name="Mueller R."/>
        </authorList>
    </citation>
    <scope>NUCLEOTIDE SEQUENCE [LARGE SCALE GENOMIC DNA]</scope>
    <source>
        <strain evidence="1 2">MSr12523</strain>
    </source>
</reference>
<sequence>MRERQETKGQYTIHGKEDDDFSDIVAAVVAKDGQGGIAGEARLTVAMLAVLRQRHQLPNAGVLGGEFDIDKGTFTRGTERGSLEAIRSLLKADASAPIVFYTQALLKGLANELTEDQRWEL</sequence>
<gene>
    <name evidence="1" type="ORF">LZC95_51685</name>
</gene>
<dbReference type="EMBL" id="CP089982">
    <property type="protein sequence ID" value="WXA94873.1"/>
    <property type="molecule type" value="Genomic_DNA"/>
</dbReference>
<keyword evidence="2" id="KW-1185">Reference proteome</keyword>
<name>A0ABZ2K857_9BACT</name>
<dbReference type="Proteomes" id="UP001379533">
    <property type="component" value="Chromosome"/>
</dbReference>